<reference evidence="2 4" key="1">
    <citation type="submission" date="2018-06" db="EMBL/GenBank/DDBJ databases">
        <title>Genomic Encyclopedia of Archaeal and Bacterial Type Strains, Phase II (KMG-II): from individual species to whole genera.</title>
        <authorList>
            <person name="Goeker M."/>
        </authorList>
    </citation>
    <scope>NUCLEOTIDE SEQUENCE [LARGE SCALE GENOMIC DNA]</scope>
    <source>
        <strain evidence="2 4">DSM 22686</strain>
    </source>
</reference>
<dbReference type="RefSeq" id="WP_086497695.1">
    <property type="nucleotide sequence ID" value="NZ_MSSV01000001.1"/>
</dbReference>
<proteinExistence type="predicted"/>
<comment type="caution">
    <text evidence="2">The sequence shown here is derived from an EMBL/GenBank/DDBJ whole genome shotgun (WGS) entry which is preliminary data.</text>
</comment>
<evidence type="ECO:0000313" key="5">
    <source>
        <dbReference type="Proteomes" id="UP000321927"/>
    </source>
</evidence>
<accession>A0A2W7RM97</accession>
<gene>
    <name evidence="3" type="ORF">ESW18_04420</name>
    <name evidence="2" type="ORF">LV84_00369</name>
</gene>
<sequence>MIYLIWGVLNILLILSWLWIGFSLFFRRKNIAVGNSRPYSIFFVVGLLVLLSAKSKDSVAPKMSYNKPTTVTIVETGKTLTNHISIVSIRDKESGEILTQYTDSNLTGFMSGLDWEQSGVYESDGKLEVNGILSWRLFGINFFSQSKSFTEVISE</sequence>
<dbReference type="AlphaFoldDB" id="A0A2W7RM97"/>
<evidence type="ECO:0000313" key="3">
    <source>
        <dbReference type="EMBL" id="TXD79475.1"/>
    </source>
</evidence>
<dbReference type="OrthoDB" id="1449062at2"/>
<keyword evidence="5" id="KW-1185">Reference proteome</keyword>
<dbReference type="Proteomes" id="UP000321927">
    <property type="component" value="Unassembled WGS sequence"/>
</dbReference>
<dbReference type="EMBL" id="QKZU01000001">
    <property type="protein sequence ID" value="PZX61381.1"/>
    <property type="molecule type" value="Genomic_DNA"/>
</dbReference>
<evidence type="ECO:0000313" key="4">
    <source>
        <dbReference type="Proteomes" id="UP000249115"/>
    </source>
</evidence>
<reference evidence="3 5" key="2">
    <citation type="submission" date="2019-08" db="EMBL/GenBank/DDBJ databases">
        <title>Genome of Algoriphagus ratkowskyi IC026.</title>
        <authorList>
            <person name="Bowman J.P."/>
        </authorList>
    </citation>
    <scope>NUCLEOTIDE SEQUENCE [LARGE SCALE GENOMIC DNA]</scope>
    <source>
        <strain evidence="3 5">IC026</strain>
    </source>
</reference>
<evidence type="ECO:0000256" key="1">
    <source>
        <dbReference type="SAM" id="Phobius"/>
    </source>
</evidence>
<feature type="transmembrane region" description="Helical" evidence="1">
    <location>
        <begin position="38"/>
        <end position="55"/>
    </location>
</feature>
<evidence type="ECO:0000313" key="2">
    <source>
        <dbReference type="EMBL" id="PZX61381.1"/>
    </source>
</evidence>
<dbReference type="Proteomes" id="UP000249115">
    <property type="component" value="Unassembled WGS sequence"/>
</dbReference>
<organism evidence="2 4">
    <name type="scientific">Algoriphagus ratkowskyi</name>
    <dbReference type="NCBI Taxonomy" id="57028"/>
    <lineage>
        <taxon>Bacteria</taxon>
        <taxon>Pseudomonadati</taxon>
        <taxon>Bacteroidota</taxon>
        <taxon>Cytophagia</taxon>
        <taxon>Cytophagales</taxon>
        <taxon>Cyclobacteriaceae</taxon>
        <taxon>Algoriphagus</taxon>
    </lineage>
</organism>
<feature type="transmembrane region" description="Helical" evidence="1">
    <location>
        <begin position="6"/>
        <end position="26"/>
    </location>
</feature>
<name>A0A2W7RM97_9BACT</name>
<dbReference type="EMBL" id="VORV01000002">
    <property type="protein sequence ID" value="TXD79475.1"/>
    <property type="molecule type" value="Genomic_DNA"/>
</dbReference>
<keyword evidence="1" id="KW-0472">Membrane</keyword>
<protein>
    <submittedName>
        <fullName evidence="2">Uncharacterized protein</fullName>
    </submittedName>
</protein>
<keyword evidence="1" id="KW-0812">Transmembrane</keyword>
<keyword evidence="1" id="KW-1133">Transmembrane helix</keyword>